<feature type="binding site" evidence="1">
    <location>
        <position position="48"/>
    </location>
    <ligand>
        <name>Zn(2+)</name>
        <dbReference type="ChEBI" id="CHEBI:29105"/>
    </ligand>
</feature>
<feature type="binding site" evidence="1">
    <location>
        <position position="10"/>
    </location>
    <ligand>
        <name>Zn(2+)</name>
        <dbReference type="ChEBI" id="CHEBI:29105"/>
    </ligand>
</feature>
<evidence type="ECO:0000256" key="1">
    <source>
        <dbReference type="PROSITE-ProRule" id="PRU01263"/>
    </source>
</evidence>
<name>A0A8S1B2Y6_ARCPL</name>
<dbReference type="GO" id="GO:0005634">
    <property type="term" value="C:nucleus"/>
    <property type="evidence" value="ECO:0007669"/>
    <property type="project" value="InterPro"/>
</dbReference>
<feature type="domain" description="ZAD" evidence="2">
    <location>
        <begin position="5"/>
        <end position="75"/>
    </location>
</feature>
<evidence type="ECO:0000313" key="4">
    <source>
        <dbReference type="Proteomes" id="UP000494106"/>
    </source>
</evidence>
<evidence type="ECO:0000313" key="3">
    <source>
        <dbReference type="EMBL" id="CAB3252204.1"/>
    </source>
</evidence>
<comment type="caution">
    <text evidence="3">The sequence shown here is derived from an EMBL/GenBank/DDBJ whole genome shotgun (WGS) entry which is preliminary data.</text>
</comment>
<reference evidence="3 4" key="1">
    <citation type="submission" date="2020-04" db="EMBL/GenBank/DDBJ databases">
        <authorList>
            <person name="Wallbank WR R."/>
            <person name="Pardo Diaz C."/>
            <person name="Kozak K."/>
            <person name="Martin S."/>
            <person name="Jiggins C."/>
            <person name="Moest M."/>
            <person name="Warren A I."/>
            <person name="Byers J.R.P. K."/>
            <person name="Montejo-Kovacevich G."/>
            <person name="Yen C E."/>
        </authorList>
    </citation>
    <scope>NUCLEOTIDE SEQUENCE [LARGE SCALE GENOMIC DNA]</scope>
</reference>
<dbReference type="EMBL" id="CADEBC010000553">
    <property type="protein sequence ID" value="CAB3252204.1"/>
    <property type="molecule type" value="Genomic_DNA"/>
</dbReference>
<dbReference type="Proteomes" id="UP000494106">
    <property type="component" value="Unassembled WGS sequence"/>
</dbReference>
<dbReference type="InterPro" id="IPR012934">
    <property type="entry name" value="Znf_AD"/>
</dbReference>
<dbReference type="SUPFAM" id="SSF57716">
    <property type="entry name" value="Glucocorticoid receptor-like (DNA-binding domain)"/>
    <property type="match status" value="1"/>
</dbReference>
<accession>A0A8S1B2Y6</accession>
<dbReference type="Pfam" id="PF07776">
    <property type="entry name" value="zf-AD"/>
    <property type="match status" value="1"/>
</dbReference>
<gene>
    <name evidence="3" type="ORF">APLA_LOCUS13359</name>
</gene>
<feature type="binding site" evidence="1">
    <location>
        <position position="7"/>
    </location>
    <ligand>
        <name>Zn(2+)</name>
        <dbReference type="ChEBI" id="CHEBI:29105"/>
    </ligand>
</feature>
<keyword evidence="1" id="KW-0862">Zinc</keyword>
<sequence>MDKSNMCRICLSEDNELRIVVNYHLQQIYKRLTKTPLELEDDKPMLVCYICHGRLSNCYRLRRDCIQSDQLFTQILNGQI</sequence>
<keyword evidence="1" id="KW-0863">Zinc-finger</keyword>
<dbReference type="GO" id="GO:0008270">
    <property type="term" value="F:zinc ion binding"/>
    <property type="evidence" value="ECO:0007669"/>
    <property type="project" value="UniProtKB-UniRule"/>
</dbReference>
<dbReference type="OrthoDB" id="7409317at2759"/>
<dbReference type="PROSITE" id="PS51915">
    <property type="entry name" value="ZAD"/>
    <property type="match status" value="1"/>
</dbReference>
<proteinExistence type="predicted"/>
<keyword evidence="4" id="KW-1185">Reference proteome</keyword>
<feature type="binding site" evidence="1">
    <location>
        <position position="51"/>
    </location>
    <ligand>
        <name>Zn(2+)</name>
        <dbReference type="ChEBI" id="CHEBI:29105"/>
    </ligand>
</feature>
<dbReference type="SMART" id="SM00868">
    <property type="entry name" value="zf-AD"/>
    <property type="match status" value="1"/>
</dbReference>
<protein>
    <recommendedName>
        <fullName evidence="2">ZAD domain-containing protein</fullName>
    </recommendedName>
</protein>
<organism evidence="3 4">
    <name type="scientific">Arctia plantaginis</name>
    <name type="common">Wood tiger moth</name>
    <name type="synonym">Phalaena plantaginis</name>
    <dbReference type="NCBI Taxonomy" id="874455"/>
    <lineage>
        <taxon>Eukaryota</taxon>
        <taxon>Metazoa</taxon>
        <taxon>Ecdysozoa</taxon>
        <taxon>Arthropoda</taxon>
        <taxon>Hexapoda</taxon>
        <taxon>Insecta</taxon>
        <taxon>Pterygota</taxon>
        <taxon>Neoptera</taxon>
        <taxon>Endopterygota</taxon>
        <taxon>Lepidoptera</taxon>
        <taxon>Glossata</taxon>
        <taxon>Ditrysia</taxon>
        <taxon>Noctuoidea</taxon>
        <taxon>Erebidae</taxon>
        <taxon>Arctiinae</taxon>
        <taxon>Arctia</taxon>
    </lineage>
</organism>
<dbReference type="AlphaFoldDB" id="A0A8S1B2Y6"/>
<evidence type="ECO:0000259" key="2">
    <source>
        <dbReference type="PROSITE" id="PS51915"/>
    </source>
</evidence>
<keyword evidence="1" id="KW-0479">Metal-binding</keyword>